<reference evidence="1 2" key="1">
    <citation type="submission" date="2019-03" db="EMBL/GenBank/DDBJ databases">
        <title>Draft genome sequences of novel Actinobacteria.</title>
        <authorList>
            <person name="Sahin N."/>
            <person name="Ay H."/>
            <person name="Saygin H."/>
        </authorList>
    </citation>
    <scope>NUCLEOTIDE SEQUENCE [LARGE SCALE GENOMIC DNA]</scope>
    <source>
        <strain evidence="1 2">7K502</strain>
    </source>
</reference>
<proteinExistence type="predicted"/>
<keyword evidence="2" id="KW-1185">Reference proteome</keyword>
<evidence type="ECO:0000313" key="1">
    <source>
        <dbReference type="EMBL" id="TDD40796.1"/>
    </source>
</evidence>
<dbReference type="Proteomes" id="UP000294947">
    <property type="component" value="Unassembled WGS sequence"/>
</dbReference>
<name>A0A4R4Y8U2_9PSEU</name>
<sequence length="69" mass="7724">MPGHALTAYAEALDVLRLAPWNGFPVNGANPDGPVRRWDFGYGHAGHVLYLILEEQREVHLLLVQWFGA</sequence>
<comment type="caution">
    <text evidence="1">The sequence shown here is derived from an EMBL/GenBank/DDBJ whole genome shotgun (WGS) entry which is preliminary data.</text>
</comment>
<dbReference type="AlphaFoldDB" id="A0A4R4Y8U2"/>
<protein>
    <submittedName>
        <fullName evidence="1">Uncharacterized protein</fullName>
    </submittedName>
</protein>
<gene>
    <name evidence="1" type="ORF">E1288_34890</name>
</gene>
<evidence type="ECO:0000313" key="2">
    <source>
        <dbReference type="Proteomes" id="UP000294947"/>
    </source>
</evidence>
<organism evidence="1 2">
    <name type="scientific">Saccharopolyspora elongata</name>
    <dbReference type="NCBI Taxonomy" id="2530387"/>
    <lineage>
        <taxon>Bacteria</taxon>
        <taxon>Bacillati</taxon>
        <taxon>Actinomycetota</taxon>
        <taxon>Actinomycetes</taxon>
        <taxon>Pseudonocardiales</taxon>
        <taxon>Pseudonocardiaceae</taxon>
        <taxon>Saccharopolyspora</taxon>
    </lineage>
</organism>
<accession>A0A4R4Y8U2</accession>
<dbReference type="EMBL" id="SMKW01000067">
    <property type="protein sequence ID" value="TDD40796.1"/>
    <property type="molecule type" value="Genomic_DNA"/>
</dbReference>
<dbReference type="OrthoDB" id="3541030at2"/>